<keyword evidence="3" id="KW-0496">Mitochondrion</keyword>
<evidence type="ECO:0000256" key="1">
    <source>
        <dbReference type="ARBA" id="ARBA00007355"/>
    </source>
</evidence>
<comment type="function">
    <text evidence="3">Accessory subunit of the mitochondrial membrane respiratory chain NADH dehydrogenase (Complex I), that is believed not to be involved in catalysis. Complex I functions in the transfer of electrons from NADH to the respiratory chain. The immediate electron acceptor for the enzyme is believed to be ubiquinone.</text>
</comment>
<dbReference type="Proteomes" id="UP001642483">
    <property type="component" value="Unassembled WGS sequence"/>
</dbReference>
<dbReference type="PANTHER" id="PTHR12910">
    <property type="entry name" value="NADH-UBIQUINONE OXIDOREDUCTASE SUBUNIT B17.2"/>
    <property type="match status" value="1"/>
</dbReference>
<keyword evidence="3" id="KW-0249">Electron transport</keyword>
<evidence type="ECO:0000256" key="3">
    <source>
        <dbReference type="RuleBase" id="RU363103"/>
    </source>
</evidence>
<evidence type="ECO:0000313" key="4">
    <source>
        <dbReference type="EMBL" id="CAK8681538.1"/>
    </source>
</evidence>
<dbReference type="PANTHER" id="PTHR12910:SF2">
    <property type="entry name" value="NADH DEHYDROGENASE [UBIQUINONE] 1 ALPHA SUBCOMPLEX SUBUNIT 12"/>
    <property type="match status" value="1"/>
</dbReference>
<protein>
    <recommendedName>
        <fullName evidence="2 3">NADH dehydrogenase [ubiquinone] 1 alpha subcomplex subunit 12</fullName>
    </recommendedName>
</protein>
<comment type="subcellular location">
    <subcellularLocation>
        <location evidence="3">Mitochondrion inner membrane</location>
        <topology evidence="3">Peripheral membrane protein</topology>
        <orientation evidence="3">Matrix side</orientation>
    </subcellularLocation>
</comment>
<dbReference type="EMBL" id="CAWYQH010000079">
    <property type="protein sequence ID" value="CAK8681538.1"/>
    <property type="molecule type" value="Genomic_DNA"/>
</dbReference>
<proteinExistence type="inferred from homology"/>
<organism evidence="4 5">
    <name type="scientific">Clavelina lepadiformis</name>
    <name type="common">Light-bulb sea squirt</name>
    <name type="synonym">Ascidia lepadiformis</name>
    <dbReference type="NCBI Taxonomy" id="159417"/>
    <lineage>
        <taxon>Eukaryota</taxon>
        <taxon>Metazoa</taxon>
        <taxon>Chordata</taxon>
        <taxon>Tunicata</taxon>
        <taxon>Ascidiacea</taxon>
        <taxon>Aplousobranchia</taxon>
        <taxon>Clavelinidae</taxon>
        <taxon>Clavelina</taxon>
    </lineage>
</organism>
<keyword evidence="3" id="KW-0679">Respiratory chain</keyword>
<keyword evidence="5" id="KW-1185">Reference proteome</keyword>
<sequence length="155" mass="18652">MTGVVKFLHRQFVVPFSEMMKTFQHNYAQDGGYFPRIRGVLTQIARFQEIKYGDHVGTDELGNKFYENNRFFVGRNRWVDYNQETWADKWDYNASQITPEWHRWLHYMTDDPPTKVPPKQRPFLIKHKRNMTGTNDCYVPYSTTRPKIESWKPPN</sequence>
<dbReference type="InterPro" id="IPR007763">
    <property type="entry name" value="NDUFA12"/>
</dbReference>
<dbReference type="Pfam" id="PF05071">
    <property type="entry name" value="NDUFA12"/>
    <property type="match status" value="1"/>
</dbReference>
<gene>
    <name evidence="4" type="ORF">CVLEPA_LOCUS11729</name>
</gene>
<evidence type="ECO:0000313" key="5">
    <source>
        <dbReference type="Proteomes" id="UP001642483"/>
    </source>
</evidence>
<evidence type="ECO:0000256" key="2">
    <source>
        <dbReference type="ARBA" id="ARBA00040285"/>
    </source>
</evidence>
<reference evidence="4 5" key="1">
    <citation type="submission" date="2024-02" db="EMBL/GenBank/DDBJ databases">
        <authorList>
            <person name="Daric V."/>
            <person name="Darras S."/>
        </authorList>
    </citation>
    <scope>NUCLEOTIDE SEQUENCE [LARGE SCALE GENOMIC DNA]</scope>
</reference>
<name>A0ABP0FR43_CLALP</name>
<accession>A0ABP0FR43</accession>
<keyword evidence="3" id="KW-0999">Mitochondrion inner membrane</keyword>
<keyword evidence="3" id="KW-0472">Membrane</keyword>
<keyword evidence="3" id="KW-0813">Transport</keyword>
<comment type="caution">
    <text evidence="4">The sequence shown here is derived from an EMBL/GenBank/DDBJ whole genome shotgun (WGS) entry which is preliminary data.</text>
</comment>
<comment type="subunit">
    <text evidence="3">Complex I is composed of 45 different subunits.</text>
</comment>
<comment type="similarity">
    <text evidence="1 3">Belongs to the complex I NDUFA12 subunit family.</text>
</comment>